<name>A0A9D3MJQ2_ANGAN</name>
<organism evidence="1 2">
    <name type="scientific">Anguilla anguilla</name>
    <name type="common">European freshwater eel</name>
    <name type="synonym">Muraena anguilla</name>
    <dbReference type="NCBI Taxonomy" id="7936"/>
    <lineage>
        <taxon>Eukaryota</taxon>
        <taxon>Metazoa</taxon>
        <taxon>Chordata</taxon>
        <taxon>Craniata</taxon>
        <taxon>Vertebrata</taxon>
        <taxon>Euteleostomi</taxon>
        <taxon>Actinopterygii</taxon>
        <taxon>Neopterygii</taxon>
        <taxon>Teleostei</taxon>
        <taxon>Anguilliformes</taxon>
        <taxon>Anguillidae</taxon>
        <taxon>Anguilla</taxon>
    </lineage>
</organism>
<comment type="caution">
    <text evidence="1">The sequence shown here is derived from an EMBL/GenBank/DDBJ whole genome shotgun (WGS) entry which is preliminary data.</text>
</comment>
<evidence type="ECO:0000313" key="2">
    <source>
        <dbReference type="Proteomes" id="UP001044222"/>
    </source>
</evidence>
<gene>
    <name evidence="1" type="ORF">ANANG_G00107460</name>
</gene>
<reference evidence="1" key="1">
    <citation type="submission" date="2021-01" db="EMBL/GenBank/DDBJ databases">
        <title>A chromosome-scale assembly of European eel, Anguilla anguilla.</title>
        <authorList>
            <person name="Henkel C."/>
            <person name="Jong-Raadsen S.A."/>
            <person name="Dufour S."/>
            <person name="Weltzien F.-A."/>
            <person name="Palstra A.P."/>
            <person name="Pelster B."/>
            <person name="Spaink H.P."/>
            <person name="Van Den Thillart G.E."/>
            <person name="Jansen H."/>
            <person name="Zahm M."/>
            <person name="Klopp C."/>
            <person name="Cedric C."/>
            <person name="Louis A."/>
            <person name="Berthelot C."/>
            <person name="Parey E."/>
            <person name="Roest Crollius H."/>
            <person name="Montfort J."/>
            <person name="Robinson-Rechavi M."/>
            <person name="Bucao C."/>
            <person name="Bouchez O."/>
            <person name="Gislard M."/>
            <person name="Lluch J."/>
            <person name="Milhes M."/>
            <person name="Lampietro C."/>
            <person name="Lopez Roques C."/>
            <person name="Donnadieu C."/>
            <person name="Braasch I."/>
            <person name="Desvignes T."/>
            <person name="Postlethwait J."/>
            <person name="Bobe J."/>
            <person name="Guiguen Y."/>
            <person name="Dirks R."/>
        </authorList>
    </citation>
    <scope>NUCLEOTIDE SEQUENCE</scope>
    <source>
        <strain evidence="1">Tag_6206</strain>
        <tissue evidence="1">Liver</tissue>
    </source>
</reference>
<proteinExistence type="predicted"/>
<sequence>MYVRVAGYQQLYILFCLGVLSQFKMIPTCGRSITIQHDGSLPAHSFYLGPRMTLTSRENAAMEKRKHLLKNRRRNLHTRVPLVP</sequence>
<protein>
    <submittedName>
        <fullName evidence="1">Uncharacterized protein</fullName>
    </submittedName>
</protein>
<evidence type="ECO:0000313" key="1">
    <source>
        <dbReference type="EMBL" id="KAG5849201.1"/>
    </source>
</evidence>
<dbReference type="EMBL" id="JAFIRN010000005">
    <property type="protein sequence ID" value="KAG5849201.1"/>
    <property type="molecule type" value="Genomic_DNA"/>
</dbReference>
<dbReference type="Proteomes" id="UP001044222">
    <property type="component" value="Unassembled WGS sequence"/>
</dbReference>
<dbReference type="AlphaFoldDB" id="A0A9D3MJQ2"/>
<keyword evidence="2" id="KW-1185">Reference proteome</keyword>
<accession>A0A9D3MJQ2</accession>